<proteinExistence type="predicted"/>
<dbReference type="EMBL" id="LSYV01000033">
    <property type="protein sequence ID" value="KXZ47864.1"/>
    <property type="molecule type" value="Genomic_DNA"/>
</dbReference>
<accession>A0A150GDE7</accession>
<keyword evidence="1" id="KW-0175">Coiled coil</keyword>
<feature type="compositionally biased region" description="Low complexity" evidence="2">
    <location>
        <begin position="180"/>
        <end position="209"/>
    </location>
</feature>
<feature type="region of interest" description="Disordered" evidence="2">
    <location>
        <begin position="1"/>
        <end position="28"/>
    </location>
</feature>
<evidence type="ECO:0000256" key="1">
    <source>
        <dbReference type="SAM" id="Coils"/>
    </source>
</evidence>
<comment type="caution">
    <text evidence="3">The sequence shown here is derived from an EMBL/GenBank/DDBJ whole genome shotgun (WGS) entry which is preliminary data.</text>
</comment>
<protein>
    <submittedName>
        <fullName evidence="3">Uncharacterized protein</fullName>
    </submittedName>
</protein>
<organism evidence="3 4">
    <name type="scientific">Gonium pectorale</name>
    <name type="common">Green alga</name>
    <dbReference type="NCBI Taxonomy" id="33097"/>
    <lineage>
        <taxon>Eukaryota</taxon>
        <taxon>Viridiplantae</taxon>
        <taxon>Chlorophyta</taxon>
        <taxon>core chlorophytes</taxon>
        <taxon>Chlorophyceae</taxon>
        <taxon>CS clade</taxon>
        <taxon>Chlamydomonadales</taxon>
        <taxon>Volvocaceae</taxon>
        <taxon>Gonium</taxon>
    </lineage>
</organism>
<name>A0A150GDE7_GONPE</name>
<dbReference type="SUPFAM" id="SSF90257">
    <property type="entry name" value="Myosin rod fragments"/>
    <property type="match status" value="1"/>
</dbReference>
<feature type="region of interest" description="Disordered" evidence="2">
    <location>
        <begin position="180"/>
        <end position="231"/>
    </location>
</feature>
<gene>
    <name evidence="3" type="ORF">GPECTOR_32g477</name>
</gene>
<keyword evidence="4" id="KW-1185">Reference proteome</keyword>
<sequence>METPDALPTSLVRAEYTSPAAPVPVPSAATSRCTAAVGSPFSSAAAASSPSAVLAASLVRSRATYFERLTSNSRASTSAPGGSGTGGSGGGSGDAALTGVAAEVEEAPPTPRHSAMLSPHPLHPLAPHPLSRAGSGGSWVSGSSREDGGPDDCRDDIESVDTFFDRPSYTQYGIVEMSSVSSSSRRAPAPGAAAQEQGFPQQQPTGPAACSDGGGNRSAAAGDGGASASAASPSASAAAASAAAASAPGSGSDAPPAPAAELAAVGGRGYVRSMSARFGRMSSGGGGGVRGFGGGGSGGMDGLFDDLVAHVGALLACHPDVEAQMGMVQGLSDKLLQLHEVCERLERKEDEVEHLRGVLRELTQTRAQAVRLKVQMAESLNSLQQEYYRVLRSAQMAQSTAKLHAARAAATRKQLNDTQSELGRYKRALATLRDRSRRLRADNDDMAARLAALERAGAGREVRHSACYLAMVQAQTAVLY</sequence>
<dbReference type="OrthoDB" id="549785at2759"/>
<feature type="region of interest" description="Disordered" evidence="2">
    <location>
        <begin position="69"/>
        <end position="158"/>
    </location>
</feature>
<reference evidence="4" key="1">
    <citation type="journal article" date="2016" name="Nat. Commun.">
        <title>The Gonium pectorale genome demonstrates co-option of cell cycle regulation during the evolution of multicellularity.</title>
        <authorList>
            <person name="Hanschen E.R."/>
            <person name="Marriage T.N."/>
            <person name="Ferris P.J."/>
            <person name="Hamaji T."/>
            <person name="Toyoda A."/>
            <person name="Fujiyama A."/>
            <person name="Neme R."/>
            <person name="Noguchi H."/>
            <person name="Minakuchi Y."/>
            <person name="Suzuki M."/>
            <person name="Kawai-Toyooka H."/>
            <person name="Smith D.R."/>
            <person name="Sparks H."/>
            <person name="Anderson J."/>
            <person name="Bakaric R."/>
            <person name="Luria V."/>
            <person name="Karger A."/>
            <person name="Kirschner M.W."/>
            <person name="Durand P.M."/>
            <person name="Michod R.E."/>
            <person name="Nozaki H."/>
            <person name="Olson B.J."/>
        </authorList>
    </citation>
    <scope>NUCLEOTIDE SEQUENCE [LARGE SCALE GENOMIC DNA]</scope>
    <source>
        <strain evidence="4">NIES-2863</strain>
    </source>
</reference>
<evidence type="ECO:0000313" key="3">
    <source>
        <dbReference type="EMBL" id="KXZ47864.1"/>
    </source>
</evidence>
<evidence type="ECO:0000313" key="4">
    <source>
        <dbReference type="Proteomes" id="UP000075714"/>
    </source>
</evidence>
<dbReference type="Proteomes" id="UP000075714">
    <property type="component" value="Unassembled WGS sequence"/>
</dbReference>
<feature type="compositionally biased region" description="Low complexity" evidence="2">
    <location>
        <begin position="218"/>
        <end position="231"/>
    </location>
</feature>
<feature type="coiled-coil region" evidence="1">
    <location>
        <begin position="415"/>
        <end position="456"/>
    </location>
</feature>
<dbReference type="AlphaFoldDB" id="A0A150GDE7"/>
<feature type="coiled-coil region" evidence="1">
    <location>
        <begin position="328"/>
        <end position="365"/>
    </location>
</feature>
<evidence type="ECO:0000256" key="2">
    <source>
        <dbReference type="SAM" id="MobiDB-lite"/>
    </source>
</evidence>
<feature type="compositionally biased region" description="Gly residues" evidence="2">
    <location>
        <begin position="81"/>
        <end position="93"/>
    </location>
</feature>